<dbReference type="RefSeq" id="WP_338249471.1">
    <property type="nucleotide sequence ID" value="NZ_AP028907.1"/>
</dbReference>
<sequence>MSVSIQAAEARHPVAPGLPLDRAAEAACTAAAAAEHEFEGDVWLRLEEMLVGERFTGLACVEYENGHTLGLAVVDGVVFGAFLEDPAGAPAWGEAAVAEAEALWGPAVVRLAPLSLAELEAIA</sequence>
<keyword evidence="2" id="KW-1185">Reference proteome</keyword>
<proteinExistence type="predicted"/>
<organism evidence="1 2">
    <name type="scientific">Pyrodictium abyssi</name>
    <dbReference type="NCBI Taxonomy" id="54256"/>
    <lineage>
        <taxon>Archaea</taxon>
        <taxon>Thermoproteota</taxon>
        <taxon>Thermoprotei</taxon>
        <taxon>Desulfurococcales</taxon>
        <taxon>Pyrodictiaceae</taxon>
        <taxon>Pyrodictium</taxon>
    </lineage>
</organism>
<dbReference type="EMBL" id="AP028907">
    <property type="protein sequence ID" value="BES82289.1"/>
    <property type="molecule type" value="Genomic_DNA"/>
</dbReference>
<evidence type="ECO:0000313" key="2">
    <source>
        <dbReference type="Proteomes" id="UP001341135"/>
    </source>
</evidence>
<accession>A0ABN6ZS75</accession>
<evidence type="ECO:0000313" key="1">
    <source>
        <dbReference type="EMBL" id="BES82289.1"/>
    </source>
</evidence>
<name>A0ABN6ZS75_9CREN</name>
<dbReference type="GeneID" id="89289865"/>
<gene>
    <name evidence="1" type="ORF">PABY_18560</name>
</gene>
<reference evidence="1 2" key="1">
    <citation type="submission" date="2023-09" db="EMBL/GenBank/DDBJ databases">
        <title>Pyrofollis japonicus gen. nov. sp. nov., a novel member of the family Pyrodictiaceae isolated from the Iheya North hydrothermal field.</title>
        <authorList>
            <person name="Miyazaki U."/>
            <person name="Sanari M."/>
            <person name="Tame A."/>
            <person name="Kitajima M."/>
            <person name="Okamoto A."/>
            <person name="Sawayama S."/>
            <person name="Miyazaki J."/>
            <person name="Takai K."/>
            <person name="Nakagawa S."/>
        </authorList>
    </citation>
    <scope>NUCLEOTIDE SEQUENCE [LARGE SCALE GENOMIC DNA]</scope>
    <source>
        <strain evidence="1 2">AV2</strain>
    </source>
</reference>
<protein>
    <submittedName>
        <fullName evidence="1">Uncharacterized protein</fullName>
    </submittedName>
</protein>
<dbReference type="Proteomes" id="UP001341135">
    <property type="component" value="Chromosome"/>
</dbReference>